<dbReference type="NCBIfam" id="TIGR02506">
    <property type="entry name" value="NrdE_NrdA"/>
    <property type="match status" value="1"/>
</dbReference>
<dbReference type="PRINTS" id="PR01183">
    <property type="entry name" value="RIBORDTASEM1"/>
</dbReference>
<evidence type="ECO:0000256" key="10">
    <source>
        <dbReference type="RuleBase" id="RU003410"/>
    </source>
</evidence>
<dbReference type="PANTHER" id="PTHR11573:SF6">
    <property type="entry name" value="RIBONUCLEOSIDE-DIPHOSPHATE REDUCTASE LARGE SUBUNIT"/>
    <property type="match status" value="1"/>
</dbReference>
<dbReference type="InterPro" id="IPR000788">
    <property type="entry name" value="RNR_lg_C"/>
</dbReference>
<comment type="catalytic activity">
    <reaction evidence="8 10">
        <text>a 2'-deoxyribonucleoside 5'-diphosphate + [thioredoxin]-disulfide + H2O = a ribonucleoside 5'-diphosphate + [thioredoxin]-dithiol</text>
        <dbReference type="Rhea" id="RHEA:23252"/>
        <dbReference type="Rhea" id="RHEA-COMP:10698"/>
        <dbReference type="Rhea" id="RHEA-COMP:10700"/>
        <dbReference type="ChEBI" id="CHEBI:15377"/>
        <dbReference type="ChEBI" id="CHEBI:29950"/>
        <dbReference type="ChEBI" id="CHEBI:50058"/>
        <dbReference type="ChEBI" id="CHEBI:57930"/>
        <dbReference type="ChEBI" id="CHEBI:73316"/>
        <dbReference type="EC" id="1.17.4.1"/>
    </reaction>
</comment>
<dbReference type="InterPro" id="IPR013346">
    <property type="entry name" value="NrdE_NrdA_C"/>
</dbReference>
<protein>
    <recommendedName>
        <fullName evidence="10">Ribonucleoside-diphosphate reductase</fullName>
        <ecNumber evidence="10">1.17.4.1</ecNumber>
    </recommendedName>
</protein>
<keyword evidence="3 9" id="KW-0547">Nucleotide-binding</keyword>
<keyword evidence="6 10" id="KW-0215">Deoxyribonucleotide synthesis</keyword>
<dbReference type="InterPro" id="IPR005144">
    <property type="entry name" value="ATP-cone_dom"/>
</dbReference>
<dbReference type="EMBL" id="LSZP01000042">
    <property type="protein sequence ID" value="KXU35403.1"/>
    <property type="molecule type" value="Genomic_DNA"/>
</dbReference>
<dbReference type="FunFam" id="3.20.70.20:FF:000009">
    <property type="entry name" value="Ribonucleoside-diphosphate reductase"/>
    <property type="match status" value="1"/>
</dbReference>
<dbReference type="EC" id="1.17.4.1" evidence="10"/>
<comment type="caution">
    <text evidence="12">The sequence shown here is derived from an EMBL/GenBank/DDBJ whole genome shotgun (WGS) entry which is preliminary data.</text>
</comment>
<dbReference type="Pfam" id="PF02867">
    <property type="entry name" value="Ribonuc_red_lgC"/>
    <property type="match status" value="1"/>
</dbReference>
<dbReference type="Pfam" id="PF00317">
    <property type="entry name" value="Ribonuc_red_lgN"/>
    <property type="match status" value="1"/>
</dbReference>
<name>A0A139SLG8_9BACT</name>
<dbReference type="InterPro" id="IPR008926">
    <property type="entry name" value="RNR_R1-su_N"/>
</dbReference>
<keyword evidence="4 9" id="KW-0067">ATP-binding</keyword>
<evidence type="ECO:0000256" key="9">
    <source>
        <dbReference type="PROSITE-ProRule" id="PRU00492"/>
    </source>
</evidence>
<dbReference type="PANTHER" id="PTHR11573">
    <property type="entry name" value="RIBONUCLEOSIDE-DIPHOSPHATE REDUCTASE LARGE CHAIN"/>
    <property type="match status" value="1"/>
</dbReference>
<organism evidence="12 13">
    <name type="scientific">Cephaloticoccus capnophilus</name>
    <dbReference type="NCBI Taxonomy" id="1548208"/>
    <lineage>
        <taxon>Bacteria</taxon>
        <taxon>Pseudomonadati</taxon>
        <taxon>Verrucomicrobiota</taxon>
        <taxon>Opitutia</taxon>
        <taxon>Opitutales</taxon>
        <taxon>Opitutaceae</taxon>
        <taxon>Cephaloticoccus</taxon>
    </lineage>
</organism>
<keyword evidence="13" id="KW-1185">Reference proteome</keyword>
<dbReference type="Gene3D" id="3.20.70.20">
    <property type="match status" value="1"/>
</dbReference>
<dbReference type="GO" id="GO:0004748">
    <property type="term" value="F:ribonucleoside-diphosphate reductase activity, thioredoxin disulfide as acceptor"/>
    <property type="evidence" value="ECO:0007669"/>
    <property type="project" value="UniProtKB-EC"/>
</dbReference>
<dbReference type="PROSITE" id="PS00089">
    <property type="entry name" value="RIBORED_LARGE"/>
    <property type="match status" value="1"/>
</dbReference>
<dbReference type="AlphaFoldDB" id="A0A139SLG8"/>
<comment type="similarity">
    <text evidence="1 10">Belongs to the ribonucleoside diphosphate reductase large chain family.</text>
</comment>
<dbReference type="STRING" id="1548208.AXK12_05390"/>
<dbReference type="NCBIfam" id="NF005544">
    <property type="entry name" value="PRK07207.1"/>
    <property type="match status" value="1"/>
</dbReference>
<gene>
    <name evidence="12" type="ORF">AXK12_05390</name>
</gene>
<dbReference type="InterPro" id="IPR013509">
    <property type="entry name" value="RNR_lsu_N"/>
</dbReference>
<feature type="domain" description="ATP-cone" evidence="11">
    <location>
        <begin position="166"/>
        <end position="256"/>
    </location>
</feature>
<evidence type="ECO:0000256" key="2">
    <source>
        <dbReference type="ARBA" id="ARBA00022533"/>
    </source>
</evidence>
<keyword evidence="5 10" id="KW-0560">Oxidoreductase</keyword>
<dbReference type="Pfam" id="PF03477">
    <property type="entry name" value="ATP-cone"/>
    <property type="match status" value="1"/>
</dbReference>
<evidence type="ECO:0000313" key="12">
    <source>
        <dbReference type="EMBL" id="KXU35403.1"/>
    </source>
</evidence>
<feature type="domain" description="ATP-cone" evidence="11">
    <location>
        <begin position="307"/>
        <end position="397"/>
    </location>
</feature>
<reference evidence="12 13" key="1">
    <citation type="submission" date="2016-02" db="EMBL/GenBank/DDBJ databases">
        <authorList>
            <person name="Wen L."/>
            <person name="He K."/>
            <person name="Yang H."/>
        </authorList>
    </citation>
    <scope>NUCLEOTIDE SEQUENCE [LARGE SCALE GENOMIC DNA]</scope>
    <source>
        <strain evidence="12 13">CV41</strain>
    </source>
</reference>
<dbReference type="Proteomes" id="UP000071392">
    <property type="component" value="Unassembled WGS sequence"/>
</dbReference>
<dbReference type="SUPFAM" id="SSF51998">
    <property type="entry name" value="PFL-like glycyl radical enzymes"/>
    <property type="match status" value="1"/>
</dbReference>
<dbReference type="PROSITE" id="PS51161">
    <property type="entry name" value="ATP_CONE"/>
    <property type="match status" value="2"/>
</dbReference>
<comment type="function">
    <text evidence="7 10">Provides the precursors necessary for DNA synthesis. Catalyzes the biosynthesis of deoxyribonucleotides from the corresponding ribonucleotides.</text>
</comment>
<evidence type="ECO:0000256" key="1">
    <source>
        <dbReference type="ARBA" id="ARBA00010406"/>
    </source>
</evidence>
<dbReference type="SUPFAM" id="SSF48168">
    <property type="entry name" value="R1 subunit of ribonucleotide reductase, N-terminal domain"/>
    <property type="match status" value="1"/>
</dbReference>
<dbReference type="GO" id="GO:0005524">
    <property type="term" value="F:ATP binding"/>
    <property type="evidence" value="ECO:0007669"/>
    <property type="project" value="UniProtKB-UniRule"/>
</dbReference>
<evidence type="ECO:0000313" key="13">
    <source>
        <dbReference type="Proteomes" id="UP000071392"/>
    </source>
</evidence>
<evidence type="ECO:0000259" key="11">
    <source>
        <dbReference type="PROSITE" id="PS51161"/>
    </source>
</evidence>
<evidence type="ECO:0000256" key="3">
    <source>
        <dbReference type="ARBA" id="ARBA00022741"/>
    </source>
</evidence>
<dbReference type="GO" id="GO:0005971">
    <property type="term" value="C:ribonucleoside-diphosphate reductase complex"/>
    <property type="evidence" value="ECO:0007669"/>
    <property type="project" value="TreeGrafter"/>
</dbReference>
<evidence type="ECO:0000256" key="5">
    <source>
        <dbReference type="ARBA" id="ARBA00023002"/>
    </source>
</evidence>
<dbReference type="OrthoDB" id="9762933at2"/>
<dbReference type="RefSeq" id="WP_068712014.1">
    <property type="nucleotide sequence ID" value="NZ_LSZP01000042.1"/>
</dbReference>
<evidence type="ECO:0000256" key="4">
    <source>
        <dbReference type="ARBA" id="ARBA00022840"/>
    </source>
</evidence>
<evidence type="ECO:0000256" key="6">
    <source>
        <dbReference type="ARBA" id="ARBA00023116"/>
    </source>
</evidence>
<sequence>MTTSTLEYDLALKKTVHTPVEQKPHYPWREALEGGEAAAELSLPPPPVTLLCPHGEEPFELAEVADTLGKALTNVRLAKGQKDIFNDESRAWVRRICRELSENLASLAREQGPLKLTLAELYELIEKTLVDNDEYSVAKSLLLNRSRKLSLIDRPAASPAVTNSGLRVIRRNNQVVPWRAQKVELALRKTFLSLETDSAPAAAITRAVTERVKASSQALIHIEEVQDIVEEELMKSGHYKVAKAYIQFRERAAALRAAASGAASAAGSIGADTGDGVGLGLATGESAASTDADGVPTTIPAGQETLVMVKKPDGSNVFWDGADLKKRIEFASLGLDLCLSAEEIEAELRRAVYDQITQKDLDATIVLNSKTLIEQDADFAKFAGRIQLSYLYEEVLGWDILRDGIGALKTAHQRAFKRYLEHGVAIKRLNPRLLDYDLGALAAALDPSADLEFDFLGIQTLYDRYLIVDKTSTPARRIETPQFFWMRVAMGLMLDEPTETREAKVAALYGLYKGRRFCSSTPTLFNSGTLHSQLSSCYLYYVDDSIEGIMLRGIAENAFLSKWAGGLGGSWTAVRGTGAYIGGTNGESQGVIPFLKLHNDQLVAVNQGGKRKGSGCAYLESWHNDIFEFLELRKNTGDDRRRTHDMNTANWIPDLFMKRMEARESWTLFRSNEVPDLHDLYGKAFEDAYLRYEQLAEAGKIYGQKIQAIDLWKRILSMLFETGHPWITFKDPCNLRSPQDHVGVVHSSNLCTEITLNTSNDETAVCNLGSIILENHLLPDGGLDHAKLRETIRIAIRALDNVIDINFYPTEAAARSNQRHRPIGMGVMGLANALYLKGVAFASEAAVEFNDEAMEAIAYYAYEASSDLAAERGTYSSYKGSKWDRGLLPQDTLDLLERERGLQIKVPRGGLMDWEPLRAKIAKQGMRNSNVLAIAPTATISNITATSPCIEPTYKNLFVKSNLSGEFIVLNPFLVRDLKARGLWNRQMIDHLKYYDGELGDIPGLPADLKEKYRTAFDIEYRWIIEAAARRQKWIDQSQSVNLWLKTPDLKILSHMYRHAWHTGLKTTYYLRSAAASTIEKATVSVKKEVRGAVAGAAGSVGAGATVGSPVGATSSVNGVGGAGAAPRVYSAAEKLACSIEAMRNGEECEACQ</sequence>
<dbReference type="CDD" id="cd01679">
    <property type="entry name" value="RNR_I"/>
    <property type="match status" value="1"/>
</dbReference>
<keyword evidence="2" id="KW-0021">Allosteric enzyme</keyword>
<proteinExistence type="inferred from homology"/>
<dbReference type="InterPro" id="IPR039718">
    <property type="entry name" value="Rrm1"/>
</dbReference>
<evidence type="ECO:0000256" key="7">
    <source>
        <dbReference type="ARBA" id="ARBA00024942"/>
    </source>
</evidence>
<dbReference type="UniPathway" id="UPA00326"/>
<accession>A0A139SLG8</accession>
<dbReference type="GO" id="GO:0009263">
    <property type="term" value="P:deoxyribonucleotide biosynthetic process"/>
    <property type="evidence" value="ECO:0007669"/>
    <property type="project" value="UniProtKB-KW"/>
</dbReference>
<evidence type="ECO:0000256" key="8">
    <source>
        <dbReference type="ARBA" id="ARBA00047754"/>
    </source>
</evidence>